<comment type="caution">
    <text evidence="2">The sequence shown here is derived from an EMBL/GenBank/DDBJ whole genome shotgun (WGS) entry which is preliminary data.</text>
</comment>
<dbReference type="EMBL" id="QNUF01000015">
    <property type="protein sequence ID" value="REC74586.1"/>
    <property type="molecule type" value="Genomic_DNA"/>
</dbReference>
<gene>
    <name evidence="2" type="ORF">DRF57_13955</name>
</gene>
<proteinExistence type="predicted"/>
<dbReference type="Proteomes" id="UP000256491">
    <property type="component" value="Unassembled WGS sequence"/>
</dbReference>
<sequence length="337" mass="39819">MRTLYKKTMTRKLSLLPFFILICSSIFSQEKYEDSIKNIIKKDFVNIKTTDFKNLVPYETEKGMGYLNSKNNKIVVLPNYYQLDFAKPNLRGNYNNIAYFEINSNTKEMEVSLQNWEIFENSSTKSPIRKEYSKGFYVVNNAIFSFSGTYTYCPQLFKYKNEDFAIAIKENRYAVIKPSGETLKNLDFDYSHLDLVYVGNDKIWFKYKTMEGEQGFIDMSGEKKLINDIISNSRSQTEGYFAFIDSEHSIKRKYYGYSIESNDELYGVLDLLTMNWLIRPQKIFKIEEINYSTDKDLGEGYNVEDRKNLKFYFLVREGEGEVSYYIDDKLQKFIPKR</sequence>
<reference evidence="2 3" key="1">
    <citation type="journal article" date="2010" name="Syst. Appl. Microbiol.">
        <title>Four new species of Chryseobacterium from the rhizosphere of coastal sand dune plants, Chryseobacterium elymi sp. nov., Chryseobacterium hagamense sp. nov., Chryseobacterium lathyri sp. nov. and Chryseobacterium rhizosphaerae sp. nov.</title>
        <authorList>
            <person name="Cho S.H."/>
            <person name="Lee K.S."/>
            <person name="Shin D.S."/>
            <person name="Han J.H."/>
            <person name="Park K.S."/>
            <person name="Lee C.H."/>
            <person name="Park K.H."/>
            <person name="Kim S.B."/>
        </authorList>
    </citation>
    <scope>NUCLEOTIDE SEQUENCE [LARGE SCALE GENOMIC DNA]</scope>
    <source>
        <strain evidence="2 3">KCTC 22548</strain>
    </source>
</reference>
<evidence type="ECO:0008006" key="4">
    <source>
        <dbReference type="Google" id="ProtNLM"/>
    </source>
</evidence>
<organism evidence="2 3">
    <name type="scientific">Chryseobacterium rhizosphaerae</name>
    <dbReference type="NCBI Taxonomy" id="395937"/>
    <lineage>
        <taxon>Bacteria</taxon>
        <taxon>Pseudomonadati</taxon>
        <taxon>Bacteroidota</taxon>
        <taxon>Flavobacteriia</taxon>
        <taxon>Flavobacteriales</taxon>
        <taxon>Weeksellaceae</taxon>
        <taxon>Chryseobacterium group</taxon>
        <taxon>Chryseobacterium</taxon>
    </lineage>
</organism>
<feature type="chain" id="PRO_5045148504" description="WG repeat-containing protein" evidence="1">
    <location>
        <begin position="29"/>
        <end position="337"/>
    </location>
</feature>
<accession>A0ABX9IJ59</accession>
<name>A0ABX9IJ59_9FLAO</name>
<evidence type="ECO:0000313" key="2">
    <source>
        <dbReference type="EMBL" id="REC74586.1"/>
    </source>
</evidence>
<feature type="signal peptide" evidence="1">
    <location>
        <begin position="1"/>
        <end position="28"/>
    </location>
</feature>
<protein>
    <recommendedName>
        <fullName evidence="4">WG repeat-containing protein</fullName>
    </recommendedName>
</protein>
<keyword evidence="3" id="KW-1185">Reference proteome</keyword>
<evidence type="ECO:0000256" key="1">
    <source>
        <dbReference type="SAM" id="SignalP"/>
    </source>
</evidence>
<keyword evidence="1" id="KW-0732">Signal</keyword>
<evidence type="ECO:0000313" key="3">
    <source>
        <dbReference type="Proteomes" id="UP000256491"/>
    </source>
</evidence>